<gene>
    <name evidence="6" type="ORF">WMO24_05520</name>
</gene>
<accession>A0ABV1GDH1</accession>
<keyword evidence="3 6" id="KW-0378">Hydrolase</keyword>
<dbReference type="Pfam" id="PF19567">
    <property type="entry name" value="CpsB_CapC"/>
    <property type="match status" value="1"/>
</dbReference>
<keyword evidence="7" id="KW-1185">Reference proteome</keyword>
<protein>
    <recommendedName>
        <fullName evidence="2">protein-tyrosine-phosphatase</fullName>
        <ecNumber evidence="2">3.1.3.48</ecNumber>
    </recommendedName>
</protein>
<dbReference type="RefSeq" id="WP_349215323.1">
    <property type="nucleotide sequence ID" value="NZ_JBBMFA010000073.1"/>
</dbReference>
<dbReference type="EMBL" id="JBBMFA010000073">
    <property type="protein sequence ID" value="MEQ2519892.1"/>
    <property type="molecule type" value="Genomic_DNA"/>
</dbReference>
<dbReference type="InterPro" id="IPR016195">
    <property type="entry name" value="Pol/histidinol_Pase-like"/>
</dbReference>
<dbReference type="PANTHER" id="PTHR39181:SF1">
    <property type="entry name" value="TYROSINE-PROTEIN PHOSPHATASE YWQE"/>
    <property type="match status" value="1"/>
</dbReference>
<evidence type="ECO:0000256" key="5">
    <source>
        <dbReference type="ARBA" id="ARBA00051722"/>
    </source>
</evidence>
<evidence type="ECO:0000313" key="6">
    <source>
        <dbReference type="EMBL" id="MEQ2519892.1"/>
    </source>
</evidence>
<sequence>MTDLHTHILPGVDDGAKNLDMSLALLRAQRADGVTRIALTPHFRFEQTIEEFLRRRDEAMALLTQALKAEEHPPQLKPGAEIFYSSQLAETDPRPLCLAGTPLLLIEFPPAYLPQGTGDVLHQLTRQGFIPLIAHVERYAFVRENPNLLCDWIEAGVCTQMNASGLLARTKQQRLLVRMIRHGMIHTLATDVHSPARRPPRLRQALDLVRRTCGEETVGRLLNSADALFQGAVPDVPEPRPMRRILGKWM</sequence>
<dbReference type="Gene3D" id="3.20.20.140">
    <property type="entry name" value="Metal-dependent hydrolases"/>
    <property type="match status" value="1"/>
</dbReference>
<dbReference type="SUPFAM" id="SSF89550">
    <property type="entry name" value="PHP domain-like"/>
    <property type="match status" value="1"/>
</dbReference>
<dbReference type="EC" id="3.1.3.48" evidence="2"/>
<organism evidence="6 7">
    <name type="scientific">Ruthenibacterium intestinale</name>
    <dbReference type="NCBI Taxonomy" id="3133163"/>
    <lineage>
        <taxon>Bacteria</taxon>
        <taxon>Bacillati</taxon>
        <taxon>Bacillota</taxon>
        <taxon>Clostridia</taxon>
        <taxon>Eubacteriales</taxon>
        <taxon>Oscillospiraceae</taxon>
        <taxon>Ruthenibacterium</taxon>
    </lineage>
</organism>
<dbReference type="GO" id="GO:0004725">
    <property type="term" value="F:protein tyrosine phosphatase activity"/>
    <property type="evidence" value="ECO:0007669"/>
    <property type="project" value="UniProtKB-EC"/>
</dbReference>
<proteinExistence type="inferred from homology"/>
<name>A0ABV1GDH1_9FIRM</name>
<evidence type="ECO:0000256" key="4">
    <source>
        <dbReference type="ARBA" id="ARBA00022912"/>
    </source>
</evidence>
<evidence type="ECO:0000256" key="3">
    <source>
        <dbReference type="ARBA" id="ARBA00022801"/>
    </source>
</evidence>
<evidence type="ECO:0000256" key="2">
    <source>
        <dbReference type="ARBA" id="ARBA00013064"/>
    </source>
</evidence>
<dbReference type="PANTHER" id="PTHR39181">
    <property type="entry name" value="TYROSINE-PROTEIN PHOSPHATASE YWQE"/>
    <property type="match status" value="1"/>
</dbReference>
<keyword evidence="4" id="KW-0904">Protein phosphatase</keyword>
<dbReference type="InterPro" id="IPR016667">
    <property type="entry name" value="Caps_polysacc_synth_CpsB/CapC"/>
</dbReference>
<reference evidence="6 7" key="1">
    <citation type="submission" date="2024-03" db="EMBL/GenBank/DDBJ databases">
        <title>Human intestinal bacterial collection.</title>
        <authorList>
            <person name="Pauvert C."/>
            <person name="Hitch T.C.A."/>
            <person name="Clavel T."/>
        </authorList>
    </citation>
    <scope>NUCLEOTIDE SEQUENCE [LARGE SCALE GENOMIC DNA]</scope>
    <source>
        <strain evidence="6 7">CLA-JM-H11</strain>
    </source>
</reference>
<comment type="caution">
    <text evidence="6">The sequence shown here is derived from an EMBL/GenBank/DDBJ whole genome shotgun (WGS) entry which is preliminary data.</text>
</comment>
<comment type="catalytic activity">
    <reaction evidence="5">
        <text>O-phospho-L-tyrosyl-[protein] + H2O = L-tyrosyl-[protein] + phosphate</text>
        <dbReference type="Rhea" id="RHEA:10684"/>
        <dbReference type="Rhea" id="RHEA-COMP:10136"/>
        <dbReference type="Rhea" id="RHEA-COMP:20101"/>
        <dbReference type="ChEBI" id="CHEBI:15377"/>
        <dbReference type="ChEBI" id="CHEBI:43474"/>
        <dbReference type="ChEBI" id="CHEBI:46858"/>
        <dbReference type="ChEBI" id="CHEBI:61978"/>
        <dbReference type="EC" id="3.1.3.48"/>
    </reaction>
</comment>
<dbReference type="PIRSF" id="PIRSF016557">
    <property type="entry name" value="Caps_synth_CpsB"/>
    <property type="match status" value="1"/>
</dbReference>
<dbReference type="Proteomes" id="UP001477672">
    <property type="component" value="Unassembled WGS sequence"/>
</dbReference>
<comment type="similarity">
    <text evidence="1">Belongs to the metallo-dependent hydrolases superfamily. CpsB/CapC family.</text>
</comment>
<evidence type="ECO:0000256" key="1">
    <source>
        <dbReference type="ARBA" id="ARBA00005750"/>
    </source>
</evidence>
<evidence type="ECO:0000313" key="7">
    <source>
        <dbReference type="Proteomes" id="UP001477672"/>
    </source>
</evidence>